<gene>
    <name evidence="2" type="ORF">LCGC14_1211720</name>
</gene>
<reference evidence="2" key="1">
    <citation type="journal article" date="2015" name="Nature">
        <title>Complex archaea that bridge the gap between prokaryotes and eukaryotes.</title>
        <authorList>
            <person name="Spang A."/>
            <person name="Saw J.H."/>
            <person name="Jorgensen S.L."/>
            <person name="Zaremba-Niedzwiedzka K."/>
            <person name="Martijn J."/>
            <person name="Lind A.E."/>
            <person name="van Eijk R."/>
            <person name="Schleper C."/>
            <person name="Guy L."/>
            <person name="Ettema T.J."/>
        </authorList>
    </citation>
    <scope>NUCLEOTIDE SEQUENCE</scope>
</reference>
<accession>A0A0F9M180</accession>
<dbReference type="AlphaFoldDB" id="A0A0F9M180"/>
<name>A0A0F9M180_9ZZZZ</name>
<protein>
    <submittedName>
        <fullName evidence="2">Uncharacterized protein</fullName>
    </submittedName>
</protein>
<evidence type="ECO:0000256" key="1">
    <source>
        <dbReference type="SAM" id="Phobius"/>
    </source>
</evidence>
<comment type="caution">
    <text evidence="2">The sequence shown here is derived from an EMBL/GenBank/DDBJ whole genome shotgun (WGS) entry which is preliminary data.</text>
</comment>
<keyword evidence="1" id="KW-0472">Membrane</keyword>
<keyword evidence="1" id="KW-1133">Transmembrane helix</keyword>
<sequence length="192" mass="19998">MNKAEAIFNKTADVSPEHAGGTLAGGLVATSVGKQKVLALERVHYFTKGKGLSKTFKVGVMLPTIAAGAGVGYLIGQGIDKIFRKKGEFMKEDVNKAEVVFDKLEKNAVNWAAILGKIGKGLSKAQVKAAPLVAKGKAGAKAYGKNVKRDITVLKGTHKVKGPFAEAARKKALVGLAGRVGLPAYVAADVLS</sequence>
<dbReference type="EMBL" id="LAZR01006309">
    <property type="protein sequence ID" value="KKM93111.1"/>
    <property type="molecule type" value="Genomic_DNA"/>
</dbReference>
<evidence type="ECO:0000313" key="2">
    <source>
        <dbReference type="EMBL" id="KKM93111.1"/>
    </source>
</evidence>
<keyword evidence="1" id="KW-0812">Transmembrane</keyword>
<organism evidence="2">
    <name type="scientific">marine sediment metagenome</name>
    <dbReference type="NCBI Taxonomy" id="412755"/>
    <lineage>
        <taxon>unclassified sequences</taxon>
        <taxon>metagenomes</taxon>
        <taxon>ecological metagenomes</taxon>
    </lineage>
</organism>
<feature type="transmembrane region" description="Helical" evidence="1">
    <location>
        <begin position="58"/>
        <end position="76"/>
    </location>
</feature>
<proteinExistence type="predicted"/>